<dbReference type="EMBL" id="FOEG01000001">
    <property type="protein sequence ID" value="SEO42814.1"/>
    <property type="molecule type" value="Genomic_DNA"/>
</dbReference>
<organism evidence="2 3">
    <name type="scientific">Aquisalimonas asiatica</name>
    <dbReference type="NCBI Taxonomy" id="406100"/>
    <lineage>
        <taxon>Bacteria</taxon>
        <taxon>Pseudomonadati</taxon>
        <taxon>Pseudomonadota</taxon>
        <taxon>Gammaproteobacteria</taxon>
        <taxon>Chromatiales</taxon>
        <taxon>Ectothiorhodospiraceae</taxon>
        <taxon>Aquisalimonas</taxon>
    </lineage>
</organism>
<proteinExistence type="predicted"/>
<keyword evidence="3" id="KW-1185">Reference proteome</keyword>
<keyword evidence="1" id="KW-0732">Signal</keyword>
<gene>
    <name evidence="2" type="ORF">SAMN04488052_10129</name>
</gene>
<name>A0A1H8PM89_9GAMM</name>
<feature type="chain" id="PRO_5011559743" evidence="1">
    <location>
        <begin position="21"/>
        <end position="123"/>
    </location>
</feature>
<feature type="signal peptide" evidence="1">
    <location>
        <begin position="1"/>
        <end position="20"/>
    </location>
</feature>
<dbReference type="AlphaFoldDB" id="A0A1H8PM89"/>
<evidence type="ECO:0000256" key="1">
    <source>
        <dbReference type="SAM" id="SignalP"/>
    </source>
</evidence>
<reference evidence="2 3" key="1">
    <citation type="submission" date="2016-10" db="EMBL/GenBank/DDBJ databases">
        <authorList>
            <person name="de Groot N.N."/>
        </authorList>
    </citation>
    <scope>NUCLEOTIDE SEQUENCE [LARGE SCALE GENOMIC DNA]</scope>
    <source>
        <strain evidence="2 3">CGMCC 1.6291</strain>
    </source>
</reference>
<sequence>MKVKIIAGLAAVLVSQAAFAGNTSVDQRLIDLGFMPERMESTNIVRTVPAEPESRTEALLVEWGFKRQPVERVLQTEQRVVGEQRFDNPTEERLVEWGFLPQKGRNVSTLVGAGGERESDPSS</sequence>
<dbReference type="Proteomes" id="UP000199657">
    <property type="component" value="Unassembled WGS sequence"/>
</dbReference>
<evidence type="ECO:0000313" key="3">
    <source>
        <dbReference type="Proteomes" id="UP000199657"/>
    </source>
</evidence>
<evidence type="ECO:0000313" key="2">
    <source>
        <dbReference type="EMBL" id="SEO42814.1"/>
    </source>
</evidence>
<accession>A0A1H8PM89</accession>
<protein>
    <submittedName>
        <fullName evidence="2">Uncharacterized protein</fullName>
    </submittedName>
</protein>
<dbReference type="RefSeq" id="WP_091638889.1">
    <property type="nucleotide sequence ID" value="NZ_FOEG01000001.1"/>
</dbReference>